<proteinExistence type="predicted"/>
<organism evidence="2 3">
    <name type="scientific">Prunus yedoensis var. nudiflora</name>
    <dbReference type="NCBI Taxonomy" id="2094558"/>
    <lineage>
        <taxon>Eukaryota</taxon>
        <taxon>Viridiplantae</taxon>
        <taxon>Streptophyta</taxon>
        <taxon>Embryophyta</taxon>
        <taxon>Tracheophyta</taxon>
        <taxon>Spermatophyta</taxon>
        <taxon>Magnoliopsida</taxon>
        <taxon>eudicotyledons</taxon>
        <taxon>Gunneridae</taxon>
        <taxon>Pentapetalae</taxon>
        <taxon>rosids</taxon>
        <taxon>fabids</taxon>
        <taxon>Rosales</taxon>
        <taxon>Rosaceae</taxon>
        <taxon>Amygdaloideae</taxon>
        <taxon>Amygdaleae</taxon>
        <taxon>Prunus</taxon>
    </lineage>
</organism>
<keyword evidence="3" id="KW-1185">Reference proteome</keyword>
<accession>A0A314XUZ5</accession>
<evidence type="ECO:0000313" key="2">
    <source>
        <dbReference type="EMBL" id="PQP96338.1"/>
    </source>
</evidence>
<evidence type="ECO:0000256" key="1">
    <source>
        <dbReference type="SAM" id="MobiDB-lite"/>
    </source>
</evidence>
<evidence type="ECO:0000313" key="3">
    <source>
        <dbReference type="Proteomes" id="UP000250321"/>
    </source>
</evidence>
<dbReference type="Proteomes" id="UP000250321">
    <property type="component" value="Unassembled WGS sequence"/>
</dbReference>
<feature type="compositionally biased region" description="Basic and acidic residues" evidence="1">
    <location>
        <begin position="31"/>
        <end position="43"/>
    </location>
</feature>
<dbReference type="EMBL" id="PJQY01002113">
    <property type="protein sequence ID" value="PQP96338.1"/>
    <property type="molecule type" value="Genomic_DNA"/>
</dbReference>
<comment type="caution">
    <text evidence="2">The sequence shown here is derived from an EMBL/GenBank/DDBJ whole genome shotgun (WGS) entry which is preliminary data.</text>
</comment>
<dbReference type="AlphaFoldDB" id="A0A314XUZ5"/>
<name>A0A314XUZ5_PRUYE</name>
<gene>
    <name evidence="2" type="ORF">Pyn_14256</name>
</gene>
<protein>
    <submittedName>
        <fullName evidence="2">Uncharacterized protein</fullName>
    </submittedName>
</protein>
<sequence length="61" mass="7181">MVPLRSISRNEVKQMRESEISNIPQLLRFSSSKEHKPTEKEGKLLSFKQPPNMRALRQFNL</sequence>
<feature type="region of interest" description="Disordered" evidence="1">
    <location>
        <begin position="30"/>
        <end position="51"/>
    </location>
</feature>
<reference evidence="2 3" key="1">
    <citation type="submission" date="2018-02" db="EMBL/GenBank/DDBJ databases">
        <title>Draft genome of wild Prunus yedoensis var. nudiflora.</title>
        <authorList>
            <person name="Baek S."/>
            <person name="Kim J.-H."/>
            <person name="Choi K."/>
            <person name="Kim G.-B."/>
            <person name="Cho A."/>
            <person name="Jang H."/>
            <person name="Shin C.-H."/>
            <person name="Yu H.-J."/>
            <person name="Mun J.-H."/>
        </authorList>
    </citation>
    <scope>NUCLEOTIDE SEQUENCE [LARGE SCALE GENOMIC DNA]</scope>
    <source>
        <strain evidence="3">cv. Jeju island</strain>
        <tissue evidence="2">Leaf</tissue>
    </source>
</reference>